<reference evidence="4" key="1">
    <citation type="submission" date="2016-10" db="EMBL/GenBank/DDBJ databases">
        <authorList>
            <person name="Varghese N."/>
            <person name="Submissions S."/>
        </authorList>
    </citation>
    <scope>NUCLEOTIDE SEQUENCE [LARGE SCALE GENOMIC DNA]</scope>
    <source>
        <strain evidence="4">CBMB127</strain>
    </source>
</reference>
<dbReference type="InterPro" id="IPR003607">
    <property type="entry name" value="HD/PDEase_dom"/>
</dbReference>
<dbReference type="EMBL" id="FNFX01000005">
    <property type="protein sequence ID" value="SDK79221.1"/>
    <property type="molecule type" value="Genomic_DNA"/>
</dbReference>
<organism evidence="3 4">
    <name type="scientific">Methylophilus rhizosphaerae</name>
    <dbReference type="NCBI Taxonomy" id="492660"/>
    <lineage>
        <taxon>Bacteria</taxon>
        <taxon>Pseudomonadati</taxon>
        <taxon>Pseudomonadota</taxon>
        <taxon>Betaproteobacteria</taxon>
        <taxon>Nitrosomonadales</taxon>
        <taxon>Methylophilaceae</taxon>
        <taxon>Methylophilus</taxon>
    </lineage>
</organism>
<dbReference type="PANTHER" id="PTHR45228:SF5">
    <property type="entry name" value="CYCLIC DI-GMP PHOSPHODIESTERASE VC_1348-RELATED"/>
    <property type="match status" value="1"/>
</dbReference>
<evidence type="ECO:0000259" key="2">
    <source>
        <dbReference type="PROSITE" id="PS51832"/>
    </source>
</evidence>
<dbReference type="SUPFAM" id="SSF109604">
    <property type="entry name" value="HD-domain/PDEase-like"/>
    <property type="match status" value="1"/>
</dbReference>
<protein>
    <submittedName>
        <fullName evidence="3">Adenylate cyclase</fullName>
    </submittedName>
</protein>
<keyword evidence="1" id="KW-1133">Transmembrane helix</keyword>
<dbReference type="InterPro" id="IPR052020">
    <property type="entry name" value="Cyclic_di-GMP/3'3'-cGAMP_PDE"/>
</dbReference>
<dbReference type="SMART" id="SM00471">
    <property type="entry name" value="HDc"/>
    <property type="match status" value="1"/>
</dbReference>
<dbReference type="SMART" id="SM01080">
    <property type="entry name" value="CHASE2"/>
    <property type="match status" value="1"/>
</dbReference>
<dbReference type="CDD" id="cd00077">
    <property type="entry name" value="HDc"/>
    <property type="match status" value="1"/>
</dbReference>
<accession>A0A1G9ET35</accession>
<dbReference type="InterPro" id="IPR007890">
    <property type="entry name" value="CHASE2"/>
</dbReference>
<keyword evidence="1" id="KW-0472">Membrane</keyword>
<dbReference type="InterPro" id="IPR037522">
    <property type="entry name" value="HD_GYP_dom"/>
</dbReference>
<feature type="transmembrane region" description="Helical" evidence="1">
    <location>
        <begin position="282"/>
        <end position="303"/>
    </location>
</feature>
<feature type="transmembrane region" description="Helical" evidence="1">
    <location>
        <begin position="253"/>
        <end position="276"/>
    </location>
</feature>
<dbReference type="STRING" id="492660.SAMN05192566_2438"/>
<evidence type="ECO:0000313" key="3">
    <source>
        <dbReference type="EMBL" id="SDK79221.1"/>
    </source>
</evidence>
<dbReference type="Pfam" id="PF13487">
    <property type="entry name" value="HD_5"/>
    <property type="match status" value="1"/>
</dbReference>
<name>A0A1G9ET35_9PROT</name>
<dbReference type="PROSITE" id="PS51832">
    <property type="entry name" value="HD_GYP"/>
    <property type="match status" value="1"/>
</dbReference>
<proteinExistence type="predicted"/>
<dbReference type="AlphaFoldDB" id="A0A1G9ET35"/>
<keyword evidence="4" id="KW-1185">Reference proteome</keyword>
<feature type="transmembrane region" description="Helical" evidence="1">
    <location>
        <begin position="224"/>
        <end position="246"/>
    </location>
</feature>
<evidence type="ECO:0000313" key="4">
    <source>
        <dbReference type="Proteomes" id="UP000198629"/>
    </source>
</evidence>
<dbReference type="Gene3D" id="1.10.3210.10">
    <property type="entry name" value="Hypothetical protein af1432"/>
    <property type="match status" value="1"/>
</dbReference>
<dbReference type="Proteomes" id="UP000198629">
    <property type="component" value="Unassembled WGS sequence"/>
</dbReference>
<dbReference type="GO" id="GO:0008081">
    <property type="term" value="F:phosphoric diester hydrolase activity"/>
    <property type="evidence" value="ECO:0007669"/>
    <property type="project" value="UniProtKB-ARBA"/>
</dbReference>
<feature type="domain" description="HD-GYP" evidence="2">
    <location>
        <begin position="315"/>
        <end position="525"/>
    </location>
</feature>
<keyword evidence="1" id="KW-0812">Transmembrane</keyword>
<dbReference type="PANTHER" id="PTHR45228">
    <property type="entry name" value="CYCLIC DI-GMP PHOSPHODIESTERASE TM_0186-RELATED"/>
    <property type="match status" value="1"/>
</dbReference>
<evidence type="ECO:0000256" key="1">
    <source>
        <dbReference type="SAM" id="Phobius"/>
    </source>
</evidence>
<gene>
    <name evidence="3" type="ORF">SAMN05192566_2438</name>
</gene>
<dbReference type="Pfam" id="PF05226">
    <property type="entry name" value="CHASE2"/>
    <property type="match status" value="1"/>
</dbReference>
<sequence>MVRPPGLLDNDGYLGQQMMRADVIGARYFYFDHATRDDRPLRPGLGFDGRIDLLAPDQATGVLDNVEAIARQTRVNGFINMRVDDDGVLRRMPLLVTYHGVMHASLSLAAAMRVLGASSARVTSGRDGLSLRIGQREVPVDASGYALLRFNGPSIHYGSIPAVEVLAGRVQAASLRGKVVFIGSSAAGLNDLHVTAVDHNFSGLKLQSVLAQNILDGRMLRVPVWGGMVALVTGGLLACLLGWLFVSGRSLALLAAVSLSVAALLLALATAAFLHAGMVIPVAVPLLVLGLLQVLCIVTRQVFYRRHAQRWRQQLENARQVTIESMSAVAETRDPETGAHIKRTQNYVRAIARQLQRTGRYLDILTEEYIQLLFLSAPLHDIGKVGVPDHILLKPGPLTDEEWVTMRKHAEFGRRIILSAADRIEGDNFLIIAGEIAATHHEKWDGSGYPLGLQGTAIPLSGRIMAVTDIYDALINRRCYKEPFPHAQSMAMMRELRGKTFDPEVLDAFCAIESEIQDIADRFRDEDVAAS</sequence>